<keyword evidence="5" id="KW-1185">Reference proteome</keyword>
<comment type="caution">
    <text evidence="4">The sequence shown here is derived from an EMBL/GenBank/DDBJ whole genome shotgun (WGS) entry which is preliminary data.</text>
</comment>
<evidence type="ECO:0000313" key="5">
    <source>
        <dbReference type="Proteomes" id="UP000708208"/>
    </source>
</evidence>
<organism evidence="4 5">
    <name type="scientific">Allacma fusca</name>
    <dbReference type="NCBI Taxonomy" id="39272"/>
    <lineage>
        <taxon>Eukaryota</taxon>
        <taxon>Metazoa</taxon>
        <taxon>Ecdysozoa</taxon>
        <taxon>Arthropoda</taxon>
        <taxon>Hexapoda</taxon>
        <taxon>Collembola</taxon>
        <taxon>Symphypleona</taxon>
        <taxon>Sminthuridae</taxon>
        <taxon>Allacma</taxon>
    </lineage>
</organism>
<dbReference type="CDD" id="cd09272">
    <property type="entry name" value="RNase_HI_RT_Ty1"/>
    <property type="match status" value="1"/>
</dbReference>
<feature type="compositionally biased region" description="Gly residues" evidence="2">
    <location>
        <begin position="865"/>
        <end position="874"/>
    </location>
</feature>
<keyword evidence="1" id="KW-0863">Zinc-finger</keyword>
<evidence type="ECO:0000259" key="3">
    <source>
        <dbReference type="PROSITE" id="PS50158"/>
    </source>
</evidence>
<dbReference type="EMBL" id="CAJVCH010567151">
    <property type="protein sequence ID" value="CAG7832836.1"/>
    <property type="molecule type" value="Genomic_DNA"/>
</dbReference>
<evidence type="ECO:0000313" key="4">
    <source>
        <dbReference type="EMBL" id="CAG7832836.1"/>
    </source>
</evidence>
<reference evidence="4" key="1">
    <citation type="submission" date="2021-06" db="EMBL/GenBank/DDBJ databases">
        <authorList>
            <person name="Hodson N. C."/>
            <person name="Mongue J. A."/>
            <person name="Jaron S. K."/>
        </authorList>
    </citation>
    <scope>NUCLEOTIDE SEQUENCE</scope>
</reference>
<sequence>MKEICEKEKIELDVSPPDTQQLNGLPANLWHLAVDAATYVLNRTCHKGINFEIPLNKFDPREKSGLKYISRFGCLAYRKILNKSDLKKFSTRTYSQEKSSKNKDSLKRYFLVGYSSNSYKLLDIQSGEIINTRDVRLRPSVVYKDVCDEIKSSAIPTVDETINYDEWFSNANAELEILKQTSLNKPFTRSEARKLEIQQNLIALAKFDDKGDVFALINNDPVTYSEAISREDGKEWLEAIEEEKSSMVENDVWDIVRRDELEPGTKILSHRWVFHEPVYMEVPEGVLSDDVRGEYVCKLKKSLYGLKISPKKWNERLESEIREIGLENTLNEPCLFTFHQDGIIAVIVIYVDDLIVASNNAEKMKEIVDKLSSNFKISDLGELKKYLGINIIRDKKNKVMTLDQREYVDKILERFEMSNCKSVKTPMVERGVMNKELKALEESEEGSERTRDYSLRYEGKCDELEVYADASFRDVQPSMKTTEGYIIKLFGDVISWAARKRKRRVTSTCEAEFRALNEALREMKCLQSTIKGVMNRYLYPVVAYCDSDSAVKCTTVTSKPKLKHVIETEAQLMSSRGRGRGRGRGQGQDQGGDPDLITTILRQQTEILRALQGNPSGTISIKTDYKLTSDMRFDVWYDSFSSELSALDLLDIIQTNIIPNRNYTSNEIVIRKNKVRHILINRIDTSYHNKIVNIRDPLEALTKIKEFRKAEINSTSSTLQKQLEDLRFNKGSESVAEFILRFEAAVQKFEMLCKPLENDAKCNRFIIAVREQYSLYELTAETRFIQSNYDELMKLCLWFESNEKEKQVLVTEPASAFRFGDDRGGVSQGQNSRGGRGFGGRGHRGGGRGFGAGRGNRGNRSNRGSGVGRGTGRGNGYGNGYGNFSNYGNFPTRGGFQHRGRFQNPRHSSEERRTDYCFNCGANKHRASECFIEPGSGIRFCYKCHKYAQHISSSCPLATRALHEVRLTNETSTSNEISTSGQSGVVLAAGVEQMRSEIGKSKITFVADCGASEHLIRDCDILKNKRDRQVSLRGASEDVHVDITQS</sequence>
<evidence type="ECO:0000256" key="2">
    <source>
        <dbReference type="SAM" id="MobiDB-lite"/>
    </source>
</evidence>
<feature type="domain" description="CCHC-type" evidence="3">
    <location>
        <begin position="917"/>
        <end position="930"/>
    </location>
</feature>
<keyword evidence="1" id="KW-0862">Zinc</keyword>
<dbReference type="SMART" id="SM00343">
    <property type="entry name" value="ZnF_C2HC"/>
    <property type="match status" value="3"/>
</dbReference>
<feature type="compositionally biased region" description="Gly residues" evidence="2">
    <location>
        <begin position="847"/>
        <end position="856"/>
    </location>
</feature>
<dbReference type="InterPro" id="IPR001878">
    <property type="entry name" value="Znf_CCHC"/>
</dbReference>
<accession>A0A8J2M4C7</accession>
<evidence type="ECO:0000256" key="1">
    <source>
        <dbReference type="PROSITE-ProRule" id="PRU00047"/>
    </source>
</evidence>
<keyword evidence="1" id="KW-0479">Metal-binding</keyword>
<proteinExistence type="predicted"/>
<dbReference type="GO" id="GO:0008270">
    <property type="term" value="F:zinc ion binding"/>
    <property type="evidence" value="ECO:0007669"/>
    <property type="project" value="UniProtKB-KW"/>
</dbReference>
<dbReference type="Pfam" id="PF07727">
    <property type="entry name" value="RVT_2"/>
    <property type="match status" value="1"/>
</dbReference>
<dbReference type="InterPro" id="IPR013103">
    <property type="entry name" value="RVT_2"/>
</dbReference>
<dbReference type="AlphaFoldDB" id="A0A8J2M4C7"/>
<dbReference type="PROSITE" id="PS50158">
    <property type="entry name" value="ZF_CCHC"/>
    <property type="match status" value="1"/>
</dbReference>
<dbReference type="OrthoDB" id="6777403at2759"/>
<dbReference type="Pfam" id="PF14223">
    <property type="entry name" value="Retrotran_gag_2"/>
    <property type="match status" value="1"/>
</dbReference>
<feature type="region of interest" description="Disordered" evidence="2">
    <location>
        <begin position="820"/>
        <end position="874"/>
    </location>
</feature>
<name>A0A8J2M4C7_9HEXA</name>
<feature type="non-terminal residue" evidence="4">
    <location>
        <position position="1"/>
    </location>
</feature>
<dbReference type="Proteomes" id="UP000708208">
    <property type="component" value="Unassembled WGS sequence"/>
</dbReference>
<gene>
    <name evidence="4" type="ORF">AFUS01_LOCUS42500</name>
</gene>
<dbReference type="GO" id="GO:0003676">
    <property type="term" value="F:nucleic acid binding"/>
    <property type="evidence" value="ECO:0007669"/>
    <property type="project" value="InterPro"/>
</dbReference>
<feature type="region of interest" description="Disordered" evidence="2">
    <location>
        <begin position="573"/>
        <end position="595"/>
    </location>
</feature>
<protein>
    <recommendedName>
        <fullName evidence="3">CCHC-type domain-containing protein</fullName>
    </recommendedName>
</protein>